<name>A0AAQ3WUL7_PASNO</name>
<gene>
    <name evidence="3" type="ORF">U9M48_022958</name>
</gene>
<dbReference type="CDD" id="cd09272">
    <property type="entry name" value="RNase_HI_RT_Ty1"/>
    <property type="match status" value="1"/>
</dbReference>
<feature type="compositionally biased region" description="Pro residues" evidence="1">
    <location>
        <begin position="276"/>
        <end position="288"/>
    </location>
</feature>
<evidence type="ECO:0000259" key="2">
    <source>
        <dbReference type="PROSITE" id="PS50994"/>
    </source>
</evidence>
<keyword evidence="4" id="KW-1185">Reference proteome</keyword>
<evidence type="ECO:0000256" key="1">
    <source>
        <dbReference type="SAM" id="MobiDB-lite"/>
    </source>
</evidence>
<feature type="compositionally biased region" description="Low complexity" evidence="1">
    <location>
        <begin position="249"/>
        <end position="275"/>
    </location>
</feature>
<dbReference type="Proteomes" id="UP001341281">
    <property type="component" value="Chromosome 05"/>
</dbReference>
<dbReference type="InterPro" id="IPR001584">
    <property type="entry name" value="Integrase_cat-core"/>
</dbReference>
<feature type="domain" description="Integrase catalytic" evidence="2">
    <location>
        <begin position="1"/>
        <end position="113"/>
    </location>
</feature>
<feature type="region of interest" description="Disordered" evidence="1">
    <location>
        <begin position="188"/>
        <end position="290"/>
    </location>
</feature>
<sequence>MNFHAYVRTQFSRPVLAFQTDNGREFDNTTLRSFYRAHGIVLRMSCPYTSPQNGKAERILRTLNDGVRVLLLHASLPPRFWVEALHTSTFLLNRRPCKPKSLVTPYQLLYQRSPDYTSLRVFGCLCYPNTIATSAHKLAPRSVACAFLGYSQDHRGYRCYDMATKRVIVSRHVYFDEHVFPFCLATAPSPSSTATPAPWTPDVIPPPTPTPHPPRLGSANHGDRSPSQGAADPRAASPGPGAVDPRGVSSTPSPASSPACVNNHSSSPSARTTAGPPTPPSPPVPIPPVVDRATLVHPMTTRARAGVFKPHPRYAQVATTDAISPIPRSVHAALRDPNWRAAMQAEFDALITNDTWQLVPRPAGANIVTGKWIFCHKYKDDGSLERYKARWVVRGFTQRAGIDYGETYCPVVKSATVRTVLTLAASHEWPVHQLDVNNAFLHGVLDEQIFAKQPAGFIDSAHADHVCRLSKSLYGLKLAPRAWYTRFASFLGNIGFRPTKSDNSLFVLRQGNDSVYLLLYVDDIVLTASSSTLLRRVIDSISNEFKLKDMGPLHYFLGIQVQRTSHGFFLSQQHYANDLLDRAGMTDCRPCATPVDTAGKLSATAGNPVDDASSYRSIVGALQYLTMTRPDIQYAVQQACLHMHAPTANHLALVKRILRYIRGTTHLGLHLRGSKTLDLVAFSDADWAGCPDTRRSTSGYCVYLGDALRQTTVSRSSAEAEYRGVANAVAECTWLRQLLGELDCKVEKATVVFCDNVPACYMSTNPVYHRRTKHIELDVHFVREKVAIGHCRVLHVPTAQQFADVMTKGLPTASFEEFRTSLCVSGNDDAHTAGGC</sequence>
<dbReference type="AlphaFoldDB" id="A0AAQ3WUL7"/>
<feature type="compositionally biased region" description="Pro residues" evidence="1">
    <location>
        <begin position="203"/>
        <end position="214"/>
    </location>
</feature>
<dbReference type="SUPFAM" id="SSF56672">
    <property type="entry name" value="DNA/RNA polymerases"/>
    <property type="match status" value="1"/>
</dbReference>
<dbReference type="GO" id="GO:0003676">
    <property type="term" value="F:nucleic acid binding"/>
    <property type="evidence" value="ECO:0007669"/>
    <property type="project" value="InterPro"/>
</dbReference>
<feature type="compositionally biased region" description="Low complexity" evidence="1">
    <location>
        <begin position="188"/>
        <end position="202"/>
    </location>
</feature>
<dbReference type="PANTHER" id="PTHR11439">
    <property type="entry name" value="GAG-POL-RELATED RETROTRANSPOSON"/>
    <property type="match status" value="1"/>
</dbReference>
<reference evidence="3 4" key="1">
    <citation type="submission" date="2024-02" db="EMBL/GenBank/DDBJ databases">
        <title>High-quality chromosome-scale genome assembly of Pensacola bahiagrass (Paspalum notatum Flugge var. saurae).</title>
        <authorList>
            <person name="Vega J.M."/>
            <person name="Podio M."/>
            <person name="Orjuela J."/>
            <person name="Siena L.A."/>
            <person name="Pessino S.C."/>
            <person name="Combes M.C."/>
            <person name="Mariac C."/>
            <person name="Albertini E."/>
            <person name="Pupilli F."/>
            <person name="Ortiz J.P.A."/>
            <person name="Leblanc O."/>
        </authorList>
    </citation>
    <scope>NUCLEOTIDE SEQUENCE [LARGE SCALE GENOMIC DNA]</scope>
    <source>
        <strain evidence="3">R1</strain>
        <tissue evidence="3">Leaf</tissue>
    </source>
</reference>
<dbReference type="SUPFAM" id="SSF53098">
    <property type="entry name" value="Ribonuclease H-like"/>
    <property type="match status" value="1"/>
</dbReference>
<evidence type="ECO:0000313" key="4">
    <source>
        <dbReference type="Proteomes" id="UP001341281"/>
    </source>
</evidence>
<organism evidence="3 4">
    <name type="scientific">Paspalum notatum var. saurae</name>
    <dbReference type="NCBI Taxonomy" id="547442"/>
    <lineage>
        <taxon>Eukaryota</taxon>
        <taxon>Viridiplantae</taxon>
        <taxon>Streptophyta</taxon>
        <taxon>Embryophyta</taxon>
        <taxon>Tracheophyta</taxon>
        <taxon>Spermatophyta</taxon>
        <taxon>Magnoliopsida</taxon>
        <taxon>Liliopsida</taxon>
        <taxon>Poales</taxon>
        <taxon>Poaceae</taxon>
        <taxon>PACMAD clade</taxon>
        <taxon>Panicoideae</taxon>
        <taxon>Andropogonodae</taxon>
        <taxon>Paspaleae</taxon>
        <taxon>Paspalinae</taxon>
        <taxon>Paspalum</taxon>
    </lineage>
</organism>
<dbReference type="InterPro" id="IPR036397">
    <property type="entry name" value="RNaseH_sf"/>
</dbReference>
<dbReference type="InterPro" id="IPR057670">
    <property type="entry name" value="SH3_retrovirus"/>
</dbReference>
<dbReference type="InterPro" id="IPR013103">
    <property type="entry name" value="RVT_2"/>
</dbReference>
<dbReference type="EMBL" id="CP144749">
    <property type="protein sequence ID" value="WVZ74832.1"/>
    <property type="molecule type" value="Genomic_DNA"/>
</dbReference>
<proteinExistence type="predicted"/>
<dbReference type="PANTHER" id="PTHR11439:SF524">
    <property type="entry name" value="RNA-DIRECTED DNA POLYMERASE, PROTEIN KINASE RLK-PELLE-DLSV FAMILY"/>
    <property type="match status" value="1"/>
</dbReference>
<dbReference type="Pfam" id="PF25597">
    <property type="entry name" value="SH3_retrovirus"/>
    <property type="match status" value="1"/>
</dbReference>
<accession>A0AAQ3WUL7</accession>
<dbReference type="GO" id="GO:0015074">
    <property type="term" value="P:DNA integration"/>
    <property type="evidence" value="ECO:0007669"/>
    <property type="project" value="InterPro"/>
</dbReference>
<dbReference type="Pfam" id="PF07727">
    <property type="entry name" value="RVT_2"/>
    <property type="match status" value="1"/>
</dbReference>
<dbReference type="InterPro" id="IPR043502">
    <property type="entry name" value="DNA/RNA_pol_sf"/>
</dbReference>
<protein>
    <recommendedName>
        <fullName evidence="2">Integrase catalytic domain-containing protein</fullName>
    </recommendedName>
</protein>
<evidence type="ECO:0000313" key="3">
    <source>
        <dbReference type="EMBL" id="WVZ74832.1"/>
    </source>
</evidence>
<dbReference type="InterPro" id="IPR012337">
    <property type="entry name" value="RNaseH-like_sf"/>
</dbReference>
<dbReference type="PROSITE" id="PS50994">
    <property type="entry name" value="INTEGRASE"/>
    <property type="match status" value="1"/>
</dbReference>
<dbReference type="Gene3D" id="3.30.420.10">
    <property type="entry name" value="Ribonuclease H-like superfamily/Ribonuclease H"/>
    <property type="match status" value="1"/>
</dbReference>